<dbReference type="NCBIfam" id="NF009243">
    <property type="entry name" value="PRK12599.1-2"/>
    <property type="match status" value="1"/>
</dbReference>
<keyword evidence="3 8" id="KW-0813">Transport</keyword>
<protein>
    <submittedName>
        <fullName evidence="10">Cation:proton antiporter</fullName>
    </submittedName>
</protein>
<organism evidence="10 11">
    <name type="scientific">Ostreibacterium oceani</name>
    <dbReference type="NCBI Taxonomy" id="2654998"/>
    <lineage>
        <taxon>Bacteria</taxon>
        <taxon>Pseudomonadati</taxon>
        <taxon>Pseudomonadota</taxon>
        <taxon>Gammaproteobacteria</taxon>
        <taxon>Cardiobacteriales</taxon>
        <taxon>Ostreibacteriaceae</taxon>
        <taxon>Ostreibacterium</taxon>
    </lineage>
</organism>
<keyword evidence="11" id="KW-1185">Reference proteome</keyword>
<evidence type="ECO:0000256" key="7">
    <source>
        <dbReference type="ARBA" id="ARBA00023136"/>
    </source>
</evidence>
<feature type="transmembrane region" description="Helical" evidence="9">
    <location>
        <begin position="61"/>
        <end position="83"/>
    </location>
</feature>
<dbReference type="PANTHER" id="PTHR34702:SF1">
    <property type="entry name" value="NA(+)_H(+) ANTIPORTER SUBUNIT F"/>
    <property type="match status" value="1"/>
</dbReference>
<keyword evidence="8" id="KW-0406">Ion transport</keyword>
<evidence type="ECO:0000256" key="1">
    <source>
        <dbReference type="ARBA" id="ARBA00004651"/>
    </source>
</evidence>
<evidence type="ECO:0000256" key="8">
    <source>
        <dbReference type="PIRNR" id="PIRNR028784"/>
    </source>
</evidence>
<evidence type="ECO:0000256" key="5">
    <source>
        <dbReference type="ARBA" id="ARBA00022692"/>
    </source>
</evidence>
<keyword evidence="6 9" id="KW-1133">Transmembrane helix</keyword>
<dbReference type="PANTHER" id="PTHR34702">
    <property type="entry name" value="NA(+)/H(+) ANTIPORTER SUBUNIT F1"/>
    <property type="match status" value="1"/>
</dbReference>
<evidence type="ECO:0000256" key="9">
    <source>
        <dbReference type="SAM" id="Phobius"/>
    </source>
</evidence>
<feature type="transmembrane region" description="Helical" evidence="9">
    <location>
        <begin position="36"/>
        <end position="55"/>
    </location>
</feature>
<evidence type="ECO:0000256" key="4">
    <source>
        <dbReference type="ARBA" id="ARBA00022475"/>
    </source>
</evidence>
<dbReference type="RefSeq" id="WP_152810499.1">
    <property type="nucleotide sequence ID" value="NZ_WHNW01000007.1"/>
</dbReference>
<dbReference type="GO" id="GO:0015385">
    <property type="term" value="F:sodium:proton antiporter activity"/>
    <property type="evidence" value="ECO:0007669"/>
    <property type="project" value="TreeGrafter"/>
</dbReference>
<dbReference type="Pfam" id="PF04066">
    <property type="entry name" value="MrpF_PhaF"/>
    <property type="match status" value="1"/>
</dbReference>
<comment type="similarity">
    <text evidence="2 8">Belongs to the CPA3 antiporters (TC 2.A.63) subunit F family.</text>
</comment>
<dbReference type="InterPro" id="IPR007208">
    <property type="entry name" value="MrpF/PhaF-like"/>
</dbReference>
<dbReference type="GO" id="GO:0005886">
    <property type="term" value="C:plasma membrane"/>
    <property type="evidence" value="ECO:0007669"/>
    <property type="project" value="UniProtKB-SubCell"/>
</dbReference>
<dbReference type="InParanoid" id="A0A6N7EVD3"/>
<keyword evidence="5 9" id="KW-0812">Transmembrane</keyword>
<feature type="transmembrane region" description="Helical" evidence="9">
    <location>
        <begin position="6"/>
        <end position="24"/>
    </location>
</feature>
<sequence>MSWFDIVLLSALIVLSFSIILVFVRIVIGPSLPDRVISFDLIGTIMIGMIAIYSMSTGVHAYMDAAIILSLVLFLGSVAFAYYMKKDHK</sequence>
<dbReference type="EMBL" id="WHNW01000007">
    <property type="protein sequence ID" value="MPV86511.1"/>
    <property type="molecule type" value="Genomic_DNA"/>
</dbReference>
<dbReference type="PIRSF" id="PIRSF028784">
    <property type="entry name" value="MrpF"/>
    <property type="match status" value="1"/>
</dbReference>
<name>A0A6N7EVD3_9GAMM</name>
<keyword evidence="4 8" id="KW-1003">Cell membrane</keyword>
<reference evidence="10 11" key="1">
    <citation type="submission" date="2019-10" db="EMBL/GenBank/DDBJ databases">
        <title>Cardiobacteriales fam. a chemoheterotrophic member of the order Cardiobacteriales, and proposal of Cardiobacteriales fam. nov.</title>
        <authorList>
            <person name="Wang C."/>
        </authorList>
    </citation>
    <scope>NUCLEOTIDE SEQUENCE [LARGE SCALE GENOMIC DNA]</scope>
    <source>
        <strain evidence="10 11">ML27</strain>
    </source>
</reference>
<dbReference type="Proteomes" id="UP000471298">
    <property type="component" value="Unassembled WGS sequence"/>
</dbReference>
<evidence type="ECO:0000256" key="3">
    <source>
        <dbReference type="ARBA" id="ARBA00022448"/>
    </source>
</evidence>
<comment type="subcellular location">
    <subcellularLocation>
        <location evidence="1 8">Cell membrane</location>
        <topology evidence="1 8">Multi-pass membrane protein</topology>
    </subcellularLocation>
</comment>
<evidence type="ECO:0000313" key="11">
    <source>
        <dbReference type="Proteomes" id="UP000471298"/>
    </source>
</evidence>
<proteinExistence type="inferred from homology"/>
<dbReference type="AlphaFoldDB" id="A0A6N7EVD3"/>
<keyword evidence="8" id="KW-0050">Antiport</keyword>
<evidence type="ECO:0000256" key="6">
    <source>
        <dbReference type="ARBA" id="ARBA00022989"/>
    </source>
</evidence>
<accession>A0A6N7EVD3</accession>
<evidence type="ECO:0000313" key="10">
    <source>
        <dbReference type="EMBL" id="MPV86511.1"/>
    </source>
</evidence>
<evidence type="ECO:0000256" key="2">
    <source>
        <dbReference type="ARBA" id="ARBA00009212"/>
    </source>
</evidence>
<gene>
    <name evidence="10" type="ORF">GCU85_07170</name>
</gene>
<keyword evidence="7 8" id="KW-0472">Membrane</keyword>
<comment type="caution">
    <text evidence="10">The sequence shown here is derived from an EMBL/GenBank/DDBJ whole genome shotgun (WGS) entry which is preliminary data.</text>
</comment>